<dbReference type="Pfam" id="PF00001">
    <property type="entry name" value="7tm_1"/>
    <property type="match status" value="1"/>
</dbReference>
<dbReference type="GO" id="GO:0005886">
    <property type="term" value="C:plasma membrane"/>
    <property type="evidence" value="ECO:0007669"/>
    <property type="project" value="TreeGrafter"/>
</dbReference>
<name>A0AAV7A9B0_ENGPU</name>
<feature type="transmembrane region" description="Helical" evidence="9">
    <location>
        <begin position="176"/>
        <end position="202"/>
    </location>
</feature>
<keyword evidence="6" id="KW-0675">Receptor</keyword>
<dbReference type="EMBL" id="WNYA01000008">
    <property type="protein sequence ID" value="KAG8557842.1"/>
    <property type="molecule type" value="Genomic_DNA"/>
</dbReference>
<dbReference type="PRINTS" id="PR00237">
    <property type="entry name" value="GPCRRHODOPSN"/>
</dbReference>
<protein>
    <recommendedName>
        <fullName evidence="10">G-protein coupled receptors family 1 profile domain-containing protein</fullName>
    </recommendedName>
</protein>
<dbReference type="PRINTS" id="PR00526">
    <property type="entry name" value="FMETLEUPHER"/>
</dbReference>
<evidence type="ECO:0000256" key="1">
    <source>
        <dbReference type="ARBA" id="ARBA00004141"/>
    </source>
</evidence>
<evidence type="ECO:0000256" key="5">
    <source>
        <dbReference type="ARBA" id="ARBA00023136"/>
    </source>
</evidence>
<dbReference type="PANTHER" id="PTHR24225:SF70">
    <property type="entry name" value="G PROTEIN-COUPLED RECEPTOR 33"/>
    <property type="match status" value="1"/>
</dbReference>
<dbReference type="GO" id="GO:0007200">
    <property type="term" value="P:phospholipase C-activating G protein-coupled receptor signaling pathway"/>
    <property type="evidence" value="ECO:0007669"/>
    <property type="project" value="TreeGrafter"/>
</dbReference>
<comment type="similarity">
    <text evidence="8">Belongs to the chemokine-like receptor (CMKLR) family.</text>
</comment>
<dbReference type="InterPro" id="IPR000276">
    <property type="entry name" value="GPCR_Rhodpsn"/>
</dbReference>
<proteinExistence type="inferred from homology"/>
<evidence type="ECO:0000256" key="2">
    <source>
        <dbReference type="ARBA" id="ARBA00022692"/>
    </source>
</evidence>
<evidence type="ECO:0000313" key="11">
    <source>
        <dbReference type="EMBL" id="KAG8557842.1"/>
    </source>
</evidence>
<dbReference type="SUPFAM" id="SSF81321">
    <property type="entry name" value="Family A G protein-coupled receptor-like"/>
    <property type="match status" value="1"/>
</dbReference>
<sequence length="203" mass="22669">MYSSPGLRALSPSTSHPSALQFSSFVLSIVTCIIGLAANLIVILVTGFLMKKNKYKIWFLNLALADFSFLLFLPLHAVSVIRGSWPYGSTMCKLYNFLTFVNMYSSIYILTMLNIDRTVSVAKPVWHLRFHSLKFCRCMCAVIWVSSAICSVPAIIYSDLDDDAVCTLSPFDFTQFANMISGLFEISSSCSLFGLSFLIPIIY</sequence>
<dbReference type="GO" id="GO:0004875">
    <property type="term" value="F:complement receptor activity"/>
    <property type="evidence" value="ECO:0007669"/>
    <property type="project" value="TreeGrafter"/>
</dbReference>
<dbReference type="AlphaFoldDB" id="A0AAV7A9B0"/>
<dbReference type="InterPro" id="IPR000826">
    <property type="entry name" value="Formyl_rcpt-rel"/>
</dbReference>
<feature type="domain" description="G-protein coupled receptors family 1 profile" evidence="10">
    <location>
        <begin position="38"/>
        <end position="203"/>
    </location>
</feature>
<keyword evidence="5 9" id="KW-0472">Membrane</keyword>
<organism evidence="11 12">
    <name type="scientific">Engystomops pustulosus</name>
    <name type="common">Tungara frog</name>
    <name type="synonym">Physalaemus pustulosus</name>
    <dbReference type="NCBI Taxonomy" id="76066"/>
    <lineage>
        <taxon>Eukaryota</taxon>
        <taxon>Metazoa</taxon>
        <taxon>Chordata</taxon>
        <taxon>Craniata</taxon>
        <taxon>Vertebrata</taxon>
        <taxon>Euteleostomi</taxon>
        <taxon>Amphibia</taxon>
        <taxon>Batrachia</taxon>
        <taxon>Anura</taxon>
        <taxon>Neobatrachia</taxon>
        <taxon>Hyloidea</taxon>
        <taxon>Leptodactylidae</taxon>
        <taxon>Leiuperinae</taxon>
        <taxon>Engystomops</taxon>
    </lineage>
</organism>
<comment type="caution">
    <text evidence="11">The sequence shown here is derived from an EMBL/GenBank/DDBJ whole genome shotgun (WGS) entry which is preliminary data.</text>
</comment>
<evidence type="ECO:0000313" key="12">
    <source>
        <dbReference type="Proteomes" id="UP000824782"/>
    </source>
</evidence>
<keyword evidence="12" id="KW-1185">Reference proteome</keyword>
<dbReference type="PANTHER" id="PTHR24225">
    <property type="entry name" value="CHEMOTACTIC RECEPTOR"/>
    <property type="match status" value="1"/>
</dbReference>
<comment type="subcellular location">
    <subcellularLocation>
        <location evidence="1">Membrane</location>
        <topology evidence="1">Multi-pass membrane protein</topology>
    </subcellularLocation>
</comment>
<feature type="transmembrane region" description="Helical" evidence="9">
    <location>
        <begin position="135"/>
        <end position="156"/>
    </location>
</feature>
<keyword evidence="7" id="KW-0807">Transducer</keyword>
<evidence type="ECO:0000256" key="7">
    <source>
        <dbReference type="ARBA" id="ARBA00023224"/>
    </source>
</evidence>
<accession>A0AAV7A9B0</accession>
<keyword evidence="4" id="KW-0297">G-protein coupled receptor</keyword>
<dbReference type="PROSITE" id="PS50262">
    <property type="entry name" value="G_PROTEIN_RECEP_F1_2"/>
    <property type="match status" value="1"/>
</dbReference>
<feature type="transmembrane region" description="Helical" evidence="9">
    <location>
        <begin position="97"/>
        <end position="115"/>
    </location>
</feature>
<dbReference type="Proteomes" id="UP000824782">
    <property type="component" value="Unassembled WGS sequence"/>
</dbReference>
<feature type="transmembrane region" description="Helical" evidence="9">
    <location>
        <begin position="20"/>
        <end position="45"/>
    </location>
</feature>
<evidence type="ECO:0000256" key="3">
    <source>
        <dbReference type="ARBA" id="ARBA00022989"/>
    </source>
</evidence>
<dbReference type="InterPro" id="IPR017452">
    <property type="entry name" value="GPCR_Rhodpsn_7TM"/>
</dbReference>
<evidence type="ECO:0000256" key="6">
    <source>
        <dbReference type="ARBA" id="ARBA00023170"/>
    </source>
</evidence>
<dbReference type="Gene3D" id="1.20.1070.10">
    <property type="entry name" value="Rhodopsin 7-helix transmembrane proteins"/>
    <property type="match status" value="1"/>
</dbReference>
<dbReference type="GO" id="GO:0004930">
    <property type="term" value="F:G protein-coupled receptor activity"/>
    <property type="evidence" value="ECO:0007669"/>
    <property type="project" value="UniProtKB-KW"/>
</dbReference>
<dbReference type="GO" id="GO:0007204">
    <property type="term" value="P:positive regulation of cytosolic calcium ion concentration"/>
    <property type="evidence" value="ECO:0007669"/>
    <property type="project" value="TreeGrafter"/>
</dbReference>
<keyword evidence="2 9" id="KW-0812">Transmembrane</keyword>
<keyword evidence="3 9" id="KW-1133">Transmembrane helix</keyword>
<gene>
    <name evidence="11" type="ORF">GDO81_016747</name>
</gene>
<evidence type="ECO:0000256" key="9">
    <source>
        <dbReference type="SAM" id="Phobius"/>
    </source>
</evidence>
<dbReference type="GO" id="GO:0006954">
    <property type="term" value="P:inflammatory response"/>
    <property type="evidence" value="ECO:0007669"/>
    <property type="project" value="TreeGrafter"/>
</dbReference>
<evidence type="ECO:0000259" key="10">
    <source>
        <dbReference type="PROSITE" id="PS50262"/>
    </source>
</evidence>
<evidence type="ECO:0000256" key="8">
    <source>
        <dbReference type="ARBA" id="ARBA00025736"/>
    </source>
</evidence>
<evidence type="ECO:0000256" key="4">
    <source>
        <dbReference type="ARBA" id="ARBA00023040"/>
    </source>
</evidence>
<feature type="transmembrane region" description="Helical" evidence="9">
    <location>
        <begin position="57"/>
        <end position="77"/>
    </location>
</feature>
<reference evidence="11" key="1">
    <citation type="thesis" date="2020" institute="ProQuest LLC" country="789 East Eisenhower Parkway, Ann Arbor, MI, USA">
        <title>Comparative Genomics and Chromosome Evolution.</title>
        <authorList>
            <person name="Mudd A.B."/>
        </authorList>
    </citation>
    <scope>NUCLEOTIDE SEQUENCE</scope>
    <source>
        <strain evidence="11">237g6f4</strain>
        <tissue evidence="11">Blood</tissue>
    </source>
</reference>